<name>A0A1W6ZPE0_9HYPH</name>
<reference evidence="1 2" key="1">
    <citation type="submission" date="2017-05" db="EMBL/GenBank/DDBJ databases">
        <title>Full genome sequence of Pseudorhodoplanes sinuspersici.</title>
        <authorList>
            <person name="Dastgheib S.M.M."/>
            <person name="Shavandi M."/>
            <person name="Tirandaz H."/>
        </authorList>
    </citation>
    <scope>NUCLEOTIDE SEQUENCE [LARGE SCALE GENOMIC DNA]</scope>
    <source>
        <strain evidence="1 2">RIPI110</strain>
    </source>
</reference>
<dbReference type="Proteomes" id="UP000194137">
    <property type="component" value="Chromosome"/>
</dbReference>
<evidence type="ECO:0000313" key="1">
    <source>
        <dbReference type="EMBL" id="ARP99182.1"/>
    </source>
</evidence>
<dbReference type="KEGG" id="psin:CAK95_08850"/>
<dbReference type="EMBL" id="CP021112">
    <property type="protein sequence ID" value="ARP99182.1"/>
    <property type="molecule type" value="Genomic_DNA"/>
</dbReference>
<accession>A0A1W6ZPE0</accession>
<gene>
    <name evidence="1" type="ORF">CAK95_08850</name>
</gene>
<dbReference type="AlphaFoldDB" id="A0A1W6ZPE0"/>
<sequence>MIMRLSLWCEVRVTGLVQLFRLEEAKADGDQARLRSYDQGPNGLPSATILTHCKHTGTHNHDALL</sequence>
<proteinExistence type="predicted"/>
<protein>
    <submittedName>
        <fullName evidence="1">Uncharacterized protein</fullName>
    </submittedName>
</protein>
<organism evidence="1 2">
    <name type="scientific">Pseudorhodoplanes sinuspersici</name>
    <dbReference type="NCBI Taxonomy" id="1235591"/>
    <lineage>
        <taxon>Bacteria</taxon>
        <taxon>Pseudomonadati</taxon>
        <taxon>Pseudomonadota</taxon>
        <taxon>Alphaproteobacteria</taxon>
        <taxon>Hyphomicrobiales</taxon>
        <taxon>Pseudorhodoplanes</taxon>
    </lineage>
</organism>
<evidence type="ECO:0000313" key="2">
    <source>
        <dbReference type="Proteomes" id="UP000194137"/>
    </source>
</evidence>
<keyword evidence="2" id="KW-1185">Reference proteome</keyword>